<name>A0A0C3JGR1_PISTI</name>
<dbReference type="Proteomes" id="UP000054217">
    <property type="component" value="Unassembled WGS sequence"/>
</dbReference>
<dbReference type="HOGENOM" id="CLU_2905085_0_0_1"/>
<dbReference type="EMBL" id="KN831957">
    <property type="protein sequence ID" value="KIO08253.1"/>
    <property type="molecule type" value="Genomic_DNA"/>
</dbReference>
<dbReference type="AlphaFoldDB" id="A0A0C3JGR1"/>
<protein>
    <submittedName>
        <fullName evidence="1">Uncharacterized protein</fullName>
    </submittedName>
</protein>
<dbReference type="InParanoid" id="A0A0C3JGR1"/>
<sequence>MGEIPIPPHDNIDDIATIVDSLSSWTGKSEGTAPPSLVSSRSARFRASIVRTRRGGSTCPGF</sequence>
<gene>
    <name evidence="1" type="ORF">M404DRAFT_997180</name>
</gene>
<evidence type="ECO:0000313" key="1">
    <source>
        <dbReference type="EMBL" id="KIO08253.1"/>
    </source>
</evidence>
<reference evidence="2" key="2">
    <citation type="submission" date="2015-01" db="EMBL/GenBank/DDBJ databases">
        <title>Evolutionary Origins and Diversification of the Mycorrhizal Mutualists.</title>
        <authorList>
            <consortium name="DOE Joint Genome Institute"/>
            <consortium name="Mycorrhizal Genomics Consortium"/>
            <person name="Kohler A."/>
            <person name="Kuo A."/>
            <person name="Nagy L.G."/>
            <person name="Floudas D."/>
            <person name="Copeland A."/>
            <person name="Barry K.W."/>
            <person name="Cichocki N."/>
            <person name="Veneault-Fourrey C."/>
            <person name="LaButti K."/>
            <person name="Lindquist E.A."/>
            <person name="Lipzen A."/>
            <person name="Lundell T."/>
            <person name="Morin E."/>
            <person name="Murat C."/>
            <person name="Riley R."/>
            <person name="Ohm R."/>
            <person name="Sun H."/>
            <person name="Tunlid A."/>
            <person name="Henrissat B."/>
            <person name="Grigoriev I.V."/>
            <person name="Hibbett D.S."/>
            <person name="Martin F."/>
        </authorList>
    </citation>
    <scope>NUCLEOTIDE SEQUENCE [LARGE SCALE GENOMIC DNA]</scope>
    <source>
        <strain evidence="2">Marx 270</strain>
    </source>
</reference>
<evidence type="ECO:0000313" key="2">
    <source>
        <dbReference type="Proteomes" id="UP000054217"/>
    </source>
</evidence>
<organism evidence="1 2">
    <name type="scientific">Pisolithus tinctorius Marx 270</name>
    <dbReference type="NCBI Taxonomy" id="870435"/>
    <lineage>
        <taxon>Eukaryota</taxon>
        <taxon>Fungi</taxon>
        <taxon>Dikarya</taxon>
        <taxon>Basidiomycota</taxon>
        <taxon>Agaricomycotina</taxon>
        <taxon>Agaricomycetes</taxon>
        <taxon>Agaricomycetidae</taxon>
        <taxon>Boletales</taxon>
        <taxon>Sclerodermatineae</taxon>
        <taxon>Pisolithaceae</taxon>
        <taxon>Pisolithus</taxon>
    </lineage>
</organism>
<accession>A0A0C3JGR1</accession>
<proteinExistence type="predicted"/>
<reference evidence="1 2" key="1">
    <citation type="submission" date="2014-04" db="EMBL/GenBank/DDBJ databases">
        <authorList>
            <consortium name="DOE Joint Genome Institute"/>
            <person name="Kuo A."/>
            <person name="Kohler A."/>
            <person name="Costa M.D."/>
            <person name="Nagy L.G."/>
            <person name="Floudas D."/>
            <person name="Copeland A."/>
            <person name="Barry K.W."/>
            <person name="Cichocki N."/>
            <person name="Veneault-Fourrey C."/>
            <person name="LaButti K."/>
            <person name="Lindquist E.A."/>
            <person name="Lipzen A."/>
            <person name="Lundell T."/>
            <person name="Morin E."/>
            <person name="Murat C."/>
            <person name="Sun H."/>
            <person name="Tunlid A."/>
            <person name="Henrissat B."/>
            <person name="Grigoriev I.V."/>
            <person name="Hibbett D.S."/>
            <person name="Martin F."/>
            <person name="Nordberg H.P."/>
            <person name="Cantor M.N."/>
            <person name="Hua S.X."/>
        </authorList>
    </citation>
    <scope>NUCLEOTIDE SEQUENCE [LARGE SCALE GENOMIC DNA]</scope>
    <source>
        <strain evidence="1 2">Marx 270</strain>
    </source>
</reference>
<keyword evidence="2" id="KW-1185">Reference proteome</keyword>